<name>A0A382BL21_9ZZZZ</name>
<sequence length="38" mass="4475">PVDRCDRRAGRLLVRRPFHRWTRQVCRVGPAGHQPVLL</sequence>
<organism evidence="1">
    <name type="scientific">marine metagenome</name>
    <dbReference type="NCBI Taxonomy" id="408172"/>
    <lineage>
        <taxon>unclassified sequences</taxon>
        <taxon>metagenomes</taxon>
        <taxon>ecological metagenomes</taxon>
    </lineage>
</organism>
<feature type="non-terminal residue" evidence="1">
    <location>
        <position position="38"/>
    </location>
</feature>
<reference evidence="1" key="1">
    <citation type="submission" date="2018-05" db="EMBL/GenBank/DDBJ databases">
        <authorList>
            <person name="Lanie J.A."/>
            <person name="Ng W.-L."/>
            <person name="Kazmierczak K.M."/>
            <person name="Andrzejewski T.M."/>
            <person name="Davidsen T.M."/>
            <person name="Wayne K.J."/>
            <person name="Tettelin H."/>
            <person name="Glass J.I."/>
            <person name="Rusch D."/>
            <person name="Podicherti R."/>
            <person name="Tsui H.-C.T."/>
            <person name="Winkler M.E."/>
        </authorList>
    </citation>
    <scope>NUCLEOTIDE SEQUENCE</scope>
</reference>
<protein>
    <submittedName>
        <fullName evidence="1">Uncharacterized protein</fullName>
    </submittedName>
</protein>
<evidence type="ECO:0000313" key="1">
    <source>
        <dbReference type="EMBL" id="SVB14354.1"/>
    </source>
</evidence>
<dbReference type="EMBL" id="UINC01030258">
    <property type="protein sequence ID" value="SVB14354.1"/>
    <property type="molecule type" value="Genomic_DNA"/>
</dbReference>
<proteinExistence type="predicted"/>
<dbReference type="AlphaFoldDB" id="A0A382BL21"/>
<gene>
    <name evidence="1" type="ORF">METZ01_LOCUS167208</name>
</gene>
<feature type="non-terminal residue" evidence="1">
    <location>
        <position position="1"/>
    </location>
</feature>
<accession>A0A382BL21</accession>